<evidence type="ECO:0000313" key="3">
    <source>
        <dbReference type="Proteomes" id="UP000186112"/>
    </source>
</evidence>
<dbReference type="RefSeq" id="WP_075727443.1">
    <property type="nucleotide sequence ID" value="NZ_LTDM01000043.1"/>
</dbReference>
<evidence type="ECO:0000259" key="1">
    <source>
        <dbReference type="Pfam" id="PF12652"/>
    </source>
</evidence>
<keyword evidence="3" id="KW-1185">Reference proteome</keyword>
<accession>A0A1U7M470</accession>
<dbReference type="InterPro" id="IPR024207">
    <property type="entry name" value="CotJB_dom"/>
</dbReference>
<dbReference type="Proteomes" id="UP000186112">
    <property type="component" value="Unassembled WGS sequence"/>
</dbReference>
<feature type="domain" description="Protein CotJB" evidence="1">
    <location>
        <begin position="7"/>
        <end position="80"/>
    </location>
</feature>
<name>A0A1U7M470_TISCR</name>
<dbReference type="AlphaFoldDB" id="A0A1U7M470"/>
<evidence type="ECO:0000313" key="2">
    <source>
        <dbReference type="EMBL" id="OLS02091.1"/>
    </source>
</evidence>
<comment type="caution">
    <text evidence="2">The sequence shown here is derived from an EMBL/GenBank/DDBJ whole genome shotgun (WGS) entry which is preliminary data.</text>
</comment>
<dbReference type="EMBL" id="LTDM01000043">
    <property type="protein sequence ID" value="OLS02091.1"/>
    <property type="molecule type" value="Genomic_DNA"/>
</dbReference>
<protein>
    <submittedName>
        <fullName evidence="2">CotJB protein</fullName>
    </submittedName>
</protein>
<reference evidence="2 3" key="1">
    <citation type="submission" date="2016-02" db="EMBL/GenBank/DDBJ databases">
        <title>Genome sequence of Tissierella creatinophila DSM 6911.</title>
        <authorList>
            <person name="Poehlein A."/>
            <person name="Daniel R."/>
        </authorList>
    </citation>
    <scope>NUCLEOTIDE SEQUENCE [LARGE SCALE GENOMIC DNA]</scope>
    <source>
        <strain evidence="2 3">DSM 6911</strain>
    </source>
</reference>
<dbReference type="Pfam" id="PF12652">
    <property type="entry name" value="CotJB"/>
    <property type="match status" value="1"/>
</dbReference>
<sequence length="89" mass="10622">MDREEMNLLVEISEANFVVLETALYLNINPTDENALYLHNNASRRYHQLLNIYETRYSLLRNTSEDSCPWSYVDEPWPWDINFNYKGGM</sequence>
<proteinExistence type="predicted"/>
<gene>
    <name evidence="2" type="ORF">TICRE_19090</name>
</gene>
<dbReference type="OrthoDB" id="9804099at2"/>
<organism evidence="2 3">
    <name type="scientific">Tissierella creatinophila DSM 6911</name>
    <dbReference type="NCBI Taxonomy" id="1123403"/>
    <lineage>
        <taxon>Bacteria</taxon>
        <taxon>Bacillati</taxon>
        <taxon>Bacillota</taxon>
        <taxon>Tissierellia</taxon>
        <taxon>Tissierellales</taxon>
        <taxon>Tissierellaceae</taxon>
        <taxon>Tissierella</taxon>
    </lineage>
</organism>